<dbReference type="AlphaFoldDB" id="A0A0S4XLJ0"/>
<evidence type="ECO:0000313" key="11">
    <source>
        <dbReference type="EMBL" id="CUV65179.1"/>
    </source>
</evidence>
<keyword evidence="9" id="KW-0812">Transmembrane</keyword>
<sequence length="400" mass="46075">MLFKIFYFITTSLALFVSLPFLWIISKIKSKYRESIPARFWLKNNAPLKEDGIWIHVCSFGEAKSISGLVKEIPQKLLRLSAITKTGFDEISKYSKESRYLPFEPLLFFWAKPQKILIVLEAELWYLLFLFAKKRGAQTFLVNARMSEKSYPKYLRFKWLYKRIFAQIDEIYVQSEDDAARFRELGAKNISVTGNIKFANIAKLTKELKKPDGIFVCGASTHENEESLILDGFRSLKFKKPNSKIAIVPRHPERFDKVDKMMSSLSKLYGWSYHRYSQRDDFDSDMVLVDVLGELVNIYAISDFVVLGGAFEMIGGHNALEAAQFGCKIISGQNYFNQKEIFGGIEGIKIVSKEELREAISYPNLLPKTTIKSSANIDTMLEKIKKIANKRKRNVKRKSV</sequence>
<evidence type="ECO:0000259" key="10">
    <source>
        <dbReference type="Pfam" id="PF04413"/>
    </source>
</evidence>
<comment type="subcellular location">
    <subcellularLocation>
        <location evidence="9">Cell membrane</location>
    </subcellularLocation>
</comment>
<organism evidence="11">
    <name type="scientific">Sulfurovum sp. enrichment culture clone C5</name>
    <dbReference type="NCBI Taxonomy" id="497650"/>
    <lineage>
        <taxon>Bacteria</taxon>
        <taxon>Pseudomonadati</taxon>
        <taxon>Campylobacterota</taxon>
        <taxon>Epsilonproteobacteria</taxon>
        <taxon>Campylobacterales</taxon>
        <taxon>Sulfurovaceae</taxon>
        <taxon>Sulfurovum</taxon>
        <taxon>environmental samples</taxon>
    </lineage>
</organism>
<feature type="domain" description="3-deoxy-D-manno-octulosonic-acid transferase N-terminal" evidence="10">
    <location>
        <begin position="36"/>
        <end position="199"/>
    </location>
</feature>
<keyword evidence="9" id="KW-0448">Lipopolysaccharide biosynthesis</keyword>
<gene>
    <name evidence="11" type="primary">waaA</name>
    <name evidence="11" type="ORF">BN3087_210026</name>
</gene>
<dbReference type="PANTHER" id="PTHR42755">
    <property type="entry name" value="3-DEOXY-MANNO-OCTULOSONATE CYTIDYLYLTRANSFERASE"/>
    <property type="match status" value="1"/>
</dbReference>
<dbReference type="EC" id="2.4.99.12" evidence="2 9"/>
<keyword evidence="9" id="KW-0472">Membrane</keyword>
<evidence type="ECO:0000256" key="3">
    <source>
        <dbReference type="ARBA" id="ARBA00019077"/>
    </source>
</evidence>
<evidence type="ECO:0000256" key="1">
    <source>
        <dbReference type="ARBA" id="ARBA00004713"/>
    </source>
</evidence>
<accession>A0A0S4XLJ0</accession>
<name>A0A0S4XLJ0_9BACT</name>
<dbReference type="GO" id="GO:0009244">
    <property type="term" value="P:lipopolysaccharide core region biosynthetic process"/>
    <property type="evidence" value="ECO:0007669"/>
    <property type="project" value="UniProtKB-UniRule"/>
</dbReference>
<dbReference type="Gene3D" id="3.40.50.11720">
    <property type="entry name" value="3-Deoxy-D-manno-octulosonic-acid transferase, N-terminal domain"/>
    <property type="match status" value="1"/>
</dbReference>
<proteinExistence type="inferred from homology"/>
<comment type="function">
    <text evidence="9">Involved in lipopolysaccharide (LPS) biosynthesis. Catalyzes the transfer of 3-deoxy-D-manno-octulosonate (Kdo) residue(s) from CMP-Kdo to lipid IV(A), the tetraacyldisaccharide-1,4'-bisphosphate precursor of lipid A.</text>
</comment>
<dbReference type="SUPFAM" id="SSF53756">
    <property type="entry name" value="UDP-Glycosyltransferase/glycogen phosphorylase"/>
    <property type="match status" value="1"/>
</dbReference>
<dbReference type="InterPro" id="IPR038107">
    <property type="entry name" value="Glycos_transf_N_sf"/>
</dbReference>
<keyword evidence="9" id="KW-1003">Cell membrane</keyword>
<feature type="site" description="Transition state stabilizer" evidence="8">
    <location>
        <position position="121"/>
    </location>
</feature>
<evidence type="ECO:0000256" key="5">
    <source>
        <dbReference type="ARBA" id="ARBA00031445"/>
    </source>
</evidence>
<feature type="site" description="Transition state stabilizer" evidence="8">
    <location>
        <position position="197"/>
    </location>
</feature>
<dbReference type="PANTHER" id="PTHR42755:SF1">
    <property type="entry name" value="3-DEOXY-D-MANNO-OCTULOSONIC ACID TRANSFERASE, MITOCHONDRIAL-RELATED"/>
    <property type="match status" value="1"/>
</dbReference>
<dbReference type="GO" id="GO:0005886">
    <property type="term" value="C:plasma membrane"/>
    <property type="evidence" value="ECO:0007669"/>
    <property type="project" value="UniProtKB-SubCell"/>
</dbReference>
<evidence type="ECO:0000256" key="8">
    <source>
        <dbReference type="PIRSR" id="PIRSR639901-2"/>
    </source>
</evidence>
<evidence type="ECO:0000256" key="2">
    <source>
        <dbReference type="ARBA" id="ARBA00012621"/>
    </source>
</evidence>
<keyword evidence="9" id="KW-1133">Transmembrane helix</keyword>
<dbReference type="GO" id="GO:0009245">
    <property type="term" value="P:lipid A biosynthetic process"/>
    <property type="evidence" value="ECO:0007669"/>
    <property type="project" value="TreeGrafter"/>
</dbReference>
<keyword evidence="11" id="KW-0328">Glycosyltransferase</keyword>
<comment type="catalytic activity">
    <reaction evidence="6 9">
        <text>lipid IVA (E. coli) + CMP-3-deoxy-beta-D-manno-octulosonate = alpha-Kdo-(2-&gt;6)-lipid IVA (E. coli) + CMP + H(+)</text>
        <dbReference type="Rhea" id="RHEA:28066"/>
        <dbReference type="ChEBI" id="CHEBI:15378"/>
        <dbReference type="ChEBI" id="CHEBI:58603"/>
        <dbReference type="ChEBI" id="CHEBI:60364"/>
        <dbReference type="ChEBI" id="CHEBI:60377"/>
        <dbReference type="ChEBI" id="CHEBI:85987"/>
        <dbReference type="EC" id="2.4.99.12"/>
    </reaction>
</comment>
<protein>
    <recommendedName>
        <fullName evidence="3 9">3-deoxy-D-manno-octulosonic acid transferase</fullName>
        <shortName evidence="9">Kdo transferase</shortName>
        <ecNumber evidence="2 9">2.4.99.12</ecNumber>
    </recommendedName>
    <alternativeName>
        <fullName evidence="5 9">Lipid IV(A) 3-deoxy-D-manno-octulosonic acid transferase</fullName>
    </alternativeName>
</protein>
<evidence type="ECO:0000256" key="6">
    <source>
        <dbReference type="ARBA" id="ARBA00049183"/>
    </source>
</evidence>
<dbReference type="Pfam" id="PF04413">
    <property type="entry name" value="Glycos_transf_N"/>
    <property type="match status" value="1"/>
</dbReference>
<reference evidence="11" key="1">
    <citation type="submission" date="2015-11" db="EMBL/GenBank/DDBJ databases">
        <authorList>
            <person name="Zhang Y."/>
            <person name="Guo Z."/>
        </authorList>
    </citation>
    <scope>NUCLEOTIDE SEQUENCE</scope>
    <source>
        <strain evidence="11">BN30871</strain>
    </source>
</reference>
<feature type="active site" description="Proton acceptor" evidence="7">
    <location>
        <position position="62"/>
    </location>
</feature>
<evidence type="ECO:0000256" key="7">
    <source>
        <dbReference type="PIRSR" id="PIRSR639901-1"/>
    </source>
</evidence>
<evidence type="ECO:0000256" key="9">
    <source>
        <dbReference type="RuleBase" id="RU365103"/>
    </source>
</evidence>
<evidence type="ECO:0000256" key="4">
    <source>
        <dbReference type="ARBA" id="ARBA00022679"/>
    </source>
</evidence>
<keyword evidence="4 9" id="KW-0808">Transferase</keyword>
<dbReference type="InterPro" id="IPR007507">
    <property type="entry name" value="Glycos_transf_N"/>
</dbReference>
<dbReference type="Gene3D" id="3.40.50.2000">
    <property type="entry name" value="Glycogen Phosphorylase B"/>
    <property type="match status" value="1"/>
</dbReference>
<comment type="similarity">
    <text evidence="9">Belongs to the glycosyltransferase group 1 family.</text>
</comment>
<feature type="transmembrane region" description="Helical" evidence="9">
    <location>
        <begin position="6"/>
        <end position="25"/>
    </location>
</feature>
<dbReference type="InterPro" id="IPR039901">
    <property type="entry name" value="Kdotransferase"/>
</dbReference>
<dbReference type="EMBL" id="FAXN01000020">
    <property type="protein sequence ID" value="CUV65179.1"/>
    <property type="molecule type" value="Genomic_DNA"/>
</dbReference>
<comment type="pathway">
    <text evidence="1 9">Bacterial outer membrane biogenesis; LPS core biosynthesis.</text>
</comment>
<dbReference type="NCBIfam" id="NF004389">
    <property type="entry name" value="PRK05749.1-5"/>
    <property type="match status" value="1"/>
</dbReference>
<dbReference type="UniPathway" id="UPA00958"/>
<dbReference type="GO" id="GO:0043842">
    <property type="term" value="F:Kdo transferase activity"/>
    <property type="evidence" value="ECO:0007669"/>
    <property type="project" value="UniProtKB-EC"/>
</dbReference>